<dbReference type="AlphaFoldDB" id="A0A1R3IW76"/>
<name>A0A1R3IW76_9ROSI</name>
<protein>
    <submittedName>
        <fullName evidence="2">Uncharacterized protein</fullName>
    </submittedName>
</protein>
<sequence length="42" mass="4666">MALSAASRSLPRSPFRTLLFTAFSIDCMNSTIVPSLLMNLYK</sequence>
<evidence type="ECO:0000313" key="3">
    <source>
        <dbReference type="Proteomes" id="UP000187203"/>
    </source>
</evidence>
<keyword evidence="1" id="KW-1133">Transmembrane helix</keyword>
<evidence type="ECO:0000313" key="2">
    <source>
        <dbReference type="EMBL" id="OMO86813.1"/>
    </source>
</evidence>
<reference evidence="3" key="1">
    <citation type="submission" date="2013-09" db="EMBL/GenBank/DDBJ databases">
        <title>Corchorus olitorius genome sequencing.</title>
        <authorList>
            <person name="Alam M."/>
            <person name="Haque M.S."/>
            <person name="Islam M.S."/>
            <person name="Emdad E.M."/>
            <person name="Islam M.M."/>
            <person name="Ahmed B."/>
            <person name="Halim A."/>
            <person name="Hossen Q.M.M."/>
            <person name="Hossain M.Z."/>
            <person name="Ahmed R."/>
            <person name="Khan M.M."/>
            <person name="Islam R."/>
            <person name="Rashid M.M."/>
            <person name="Khan S.A."/>
            <person name="Rahman M.S."/>
            <person name="Alam M."/>
            <person name="Yahiya A.S."/>
            <person name="Khan M.S."/>
            <person name="Azam M.S."/>
            <person name="Haque T."/>
            <person name="Lashkar M.Z.H."/>
            <person name="Akhand A.I."/>
            <person name="Morshed G."/>
            <person name="Roy S."/>
            <person name="Uddin K.S."/>
            <person name="Rabeya T."/>
            <person name="Hossain A.S."/>
            <person name="Chowdhury A."/>
            <person name="Snigdha A.R."/>
            <person name="Mortoza M.S."/>
            <person name="Matin S.A."/>
            <person name="Hoque S.M.E."/>
            <person name="Islam M.K."/>
            <person name="Roy D.K."/>
            <person name="Haider R."/>
            <person name="Moosa M.M."/>
            <person name="Elias S.M."/>
            <person name="Hasan A.M."/>
            <person name="Jahan S."/>
            <person name="Shafiuddin M."/>
            <person name="Mahmood N."/>
            <person name="Shommy N.S."/>
        </authorList>
    </citation>
    <scope>NUCLEOTIDE SEQUENCE [LARGE SCALE GENOMIC DNA]</scope>
    <source>
        <strain evidence="3">cv. O-4</strain>
    </source>
</reference>
<proteinExistence type="predicted"/>
<keyword evidence="1" id="KW-0472">Membrane</keyword>
<gene>
    <name evidence="2" type="ORF">COLO4_20915</name>
</gene>
<accession>A0A1R3IW76</accession>
<comment type="caution">
    <text evidence="2">The sequence shown here is derived from an EMBL/GenBank/DDBJ whole genome shotgun (WGS) entry which is preliminary data.</text>
</comment>
<evidence type="ECO:0000256" key="1">
    <source>
        <dbReference type="SAM" id="Phobius"/>
    </source>
</evidence>
<keyword evidence="3" id="KW-1185">Reference proteome</keyword>
<organism evidence="2 3">
    <name type="scientific">Corchorus olitorius</name>
    <dbReference type="NCBI Taxonomy" id="93759"/>
    <lineage>
        <taxon>Eukaryota</taxon>
        <taxon>Viridiplantae</taxon>
        <taxon>Streptophyta</taxon>
        <taxon>Embryophyta</taxon>
        <taxon>Tracheophyta</taxon>
        <taxon>Spermatophyta</taxon>
        <taxon>Magnoliopsida</taxon>
        <taxon>eudicotyledons</taxon>
        <taxon>Gunneridae</taxon>
        <taxon>Pentapetalae</taxon>
        <taxon>rosids</taxon>
        <taxon>malvids</taxon>
        <taxon>Malvales</taxon>
        <taxon>Malvaceae</taxon>
        <taxon>Grewioideae</taxon>
        <taxon>Apeibeae</taxon>
        <taxon>Corchorus</taxon>
    </lineage>
</organism>
<dbReference type="EMBL" id="AWUE01017509">
    <property type="protein sequence ID" value="OMO86813.1"/>
    <property type="molecule type" value="Genomic_DNA"/>
</dbReference>
<keyword evidence="1" id="KW-0812">Transmembrane</keyword>
<dbReference type="Proteomes" id="UP000187203">
    <property type="component" value="Unassembled WGS sequence"/>
</dbReference>
<feature type="transmembrane region" description="Helical" evidence="1">
    <location>
        <begin position="20"/>
        <end position="41"/>
    </location>
</feature>